<accession>B7KE60</accession>
<dbReference type="HOGENOM" id="CLU_055406_0_0_3"/>
<dbReference type="AlphaFoldDB" id="B7KE60"/>
<reference evidence="3" key="1">
    <citation type="journal article" date="2011" name="MBio">
        <title>Novel metabolic attributes of the genus Cyanothece, comprising a group of unicellular nitrogen-fixing Cyanobacteria.</title>
        <authorList>
            <person name="Bandyopadhyay A."/>
            <person name="Elvitigala T."/>
            <person name="Welsh E."/>
            <person name="Stockel J."/>
            <person name="Liberton M."/>
            <person name="Min H."/>
            <person name="Sherman L.A."/>
            <person name="Pakrasi H.B."/>
        </authorList>
    </citation>
    <scope>NUCLEOTIDE SEQUENCE [LARGE SCALE GENOMIC DNA]</scope>
    <source>
        <strain evidence="3">PCC 7424</strain>
    </source>
</reference>
<gene>
    <name evidence="2" type="ordered locus">PCC7424_3362</name>
</gene>
<proteinExistence type="predicted"/>
<dbReference type="KEGG" id="cyc:PCC7424_3362"/>
<dbReference type="OrthoDB" id="479859at2"/>
<evidence type="ECO:0000313" key="2">
    <source>
        <dbReference type="EMBL" id="ACK71758.1"/>
    </source>
</evidence>
<keyword evidence="3" id="KW-1185">Reference proteome</keyword>
<feature type="compositionally biased region" description="Polar residues" evidence="1">
    <location>
        <begin position="167"/>
        <end position="181"/>
    </location>
</feature>
<feature type="region of interest" description="Disordered" evidence="1">
    <location>
        <begin position="154"/>
        <end position="184"/>
    </location>
</feature>
<dbReference type="Pfam" id="PF19991">
    <property type="entry name" value="HMA_2"/>
    <property type="match status" value="1"/>
</dbReference>
<dbReference type="RefSeq" id="WP_015955353.1">
    <property type="nucleotide sequence ID" value="NC_011729.1"/>
</dbReference>
<dbReference type="eggNOG" id="COG2217">
    <property type="taxonomic scope" value="Bacteria"/>
</dbReference>
<feature type="region of interest" description="Disordered" evidence="1">
    <location>
        <begin position="289"/>
        <end position="377"/>
    </location>
</feature>
<dbReference type="EMBL" id="CP001291">
    <property type="protein sequence ID" value="ACK71758.1"/>
    <property type="molecule type" value="Genomic_DNA"/>
</dbReference>
<feature type="compositionally biased region" description="Low complexity" evidence="1">
    <location>
        <begin position="346"/>
        <end position="355"/>
    </location>
</feature>
<evidence type="ECO:0000256" key="1">
    <source>
        <dbReference type="SAM" id="MobiDB-lite"/>
    </source>
</evidence>
<dbReference type="Proteomes" id="UP000002384">
    <property type="component" value="Chromosome"/>
</dbReference>
<dbReference type="STRING" id="65393.PCC7424_3362"/>
<organism evidence="2 3">
    <name type="scientific">Gloeothece citriformis (strain PCC 7424)</name>
    <name type="common">Cyanothece sp. (strain PCC 7424)</name>
    <dbReference type="NCBI Taxonomy" id="65393"/>
    <lineage>
        <taxon>Bacteria</taxon>
        <taxon>Bacillati</taxon>
        <taxon>Cyanobacteriota</taxon>
        <taxon>Cyanophyceae</taxon>
        <taxon>Oscillatoriophycideae</taxon>
        <taxon>Chroococcales</taxon>
        <taxon>Aphanothecaceae</taxon>
        <taxon>Gloeothece</taxon>
        <taxon>Gloeothece citriformis</taxon>
    </lineage>
</organism>
<name>B7KE60_GLOC7</name>
<feature type="compositionally biased region" description="Polar residues" evidence="1">
    <location>
        <begin position="315"/>
        <end position="327"/>
    </location>
</feature>
<evidence type="ECO:0000313" key="3">
    <source>
        <dbReference type="Proteomes" id="UP000002384"/>
    </source>
</evidence>
<protein>
    <recommendedName>
        <fullName evidence="4">Heavy metal translocating P-type ATPase</fullName>
    </recommendedName>
</protein>
<evidence type="ECO:0008006" key="4">
    <source>
        <dbReference type="Google" id="ProtNLM"/>
    </source>
</evidence>
<sequence>MNNVESTCEQQGFEILHSVANRVRLRALDTKTKNRLTEIAQHLRKQAGIQTVRINQDTGNLVITYDQSIVSRAQVQRFLEPYGVTQETPSPELLGSDSYAQTLKRLSSFIPPVVGIAAARGLGVGGWQGLATYIVTSRVTRGVMNQFDLPFVQGSQKDSPLEDKQGDQTLNDGTIETTQSKHPAASDYRVIHEIPGRIRLSIPRVKGDLDYVKTLENLAQRDNRITSVRVNRETGSVVIQYRTGIPSNTRKTALKSSELIALLEQIASDTLNNPNTPKNNPTSLEETTLEAPDVHNNGYGKPQEIQESLEPETVAETTDTDSLSMQESEPVLEEEKATDQPDQQEEQPVSSSEQPTNSIVAVEPDHQRFELSAEEESESPWRRFKACMLTTMLRFMANFPLQQA</sequence>